<feature type="domain" description="Alpha-D-phosphohexomutase alpha/beta/alpha" evidence="10">
    <location>
        <begin position="150"/>
        <end position="247"/>
    </location>
</feature>
<organism evidence="12 13">
    <name type="scientific">candidate division WOR-3 bacterium JGI_Cruoil_03_51_56</name>
    <dbReference type="NCBI Taxonomy" id="1973747"/>
    <lineage>
        <taxon>Bacteria</taxon>
        <taxon>Bacteria division WOR-3</taxon>
    </lineage>
</organism>
<evidence type="ECO:0000313" key="12">
    <source>
        <dbReference type="EMBL" id="OYD16065.1"/>
    </source>
</evidence>
<dbReference type="InterPro" id="IPR005846">
    <property type="entry name" value="A-D-PHexomutase_a/b/a-III"/>
</dbReference>
<dbReference type="PROSITE" id="PS00710">
    <property type="entry name" value="PGM_PMM"/>
    <property type="match status" value="1"/>
</dbReference>
<dbReference type="CDD" id="cd03089">
    <property type="entry name" value="PMM_PGM"/>
    <property type="match status" value="1"/>
</dbReference>
<dbReference type="InterPro" id="IPR005844">
    <property type="entry name" value="A-D-PHexomutase_a/b/a-I"/>
</dbReference>
<evidence type="ECO:0000256" key="2">
    <source>
        <dbReference type="ARBA" id="ARBA00010231"/>
    </source>
</evidence>
<keyword evidence="4 7" id="KW-0479">Metal-binding</keyword>
<dbReference type="InterPro" id="IPR036900">
    <property type="entry name" value="A-D-PHexomutase_C_sf"/>
</dbReference>
<protein>
    <submittedName>
        <fullName evidence="12">Phosphomannomutase</fullName>
    </submittedName>
</protein>
<feature type="domain" description="Alpha-D-phosphohexomutase C-terminal" evidence="8">
    <location>
        <begin position="367"/>
        <end position="439"/>
    </location>
</feature>
<dbReference type="Proteomes" id="UP000215559">
    <property type="component" value="Unassembled WGS sequence"/>
</dbReference>
<dbReference type="Gene3D" id="3.30.310.50">
    <property type="entry name" value="Alpha-D-phosphohexomutase, C-terminal domain"/>
    <property type="match status" value="1"/>
</dbReference>
<evidence type="ECO:0000256" key="3">
    <source>
        <dbReference type="ARBA" id="ARBA00022553"/>
    </source>
</evidence>
<comment type="cofactor">
    <cofactor evidence="1">
        <name>Mg(2+)</name>
        <dbReference type="ChEBI" id="CHEBI:18420"/>
    </cofactor>
</comment>
<dbReference type="PRINTS" id="PR00509">
    <property type="entry name" value="PGMPMM"/>
</dbReference>
<evidence type="ECO:0000256" key="4">
    <source>
        <dbReference type="ARBA" id="ARBA00022723"/>
    </source>
</evidence>
<dbReference type="InterPro" id="IPR005845">
    <property type="entry name" value="A-D-PHexomutase_a/b/a-II"/>
</dbReference>
<evidence type="ECO:0000259" key="9">
    <source>
        <dbReference type="Pfam" id="PF02878"/>
    </source>
</evidence>
<dbReference type="Gene3D" id="3.40.120.10">
    <property type="entry name" value="Alpha-D-Glucose-1,6-Bisphosphate, subunit A, domain 3"/>
    <property type="match status" value="3"/>
</dbReference>
<dbReference type="PANTHER" id="PTHR43771">
    <property type="entry name" value="PHOSPHOMANNOMUTASE"/>
    <property type="match status" value="1"/>
</dbReference>
<feature type="domain" description="Alpha-D-phosphohexomutase alpha/beta/alpha" evidence="9">
    <location>
        <begin position="5"/>
        <end position="135"/>
    </location>
</feature>
<dbReference type="PANTHER" id="PTHR43771:SF2">
    <property type="entry name" value="PHOSPHOMANNOMUTASE_PHOSPHOGLUCOMUTASE"/>
    <property type="match status" value="1"/>
</dbReference>
<comment type="caution">
    <text evidence="12">The sequence shown here is derived from an EMBL/GenBank/DDBJ whole genome shotgun (WGS) entry which is preliminary data.</text>
</comment>
<dbReference type="InterPro" id="IPR005843">
    <property type="entry name" value="A-D-PHexomutase_C"/>
</dbReference>
<evidence type="ECO:0000256" key="7">
    <source>
        <dbReference type="RuleBase" id="RU004326"/>
    </source>
</evidence>
<keyword evidence="6" id="KW-0413">Isomerase</keyword>
<gene>
    <name evidence="12" type="ORF">CH330_03795</name>
</gene>
<feature type="domain" description="Alpha-D-phosphohexomutase alpha/beta/alpha" evidence="11">
    <location>
        <begin position="252"/>
        <end position="361"/>
    </location>
</feature>
<dbReference type="AlphaFoldDB" id="A0A235BX01"/>
<dbReference type="SUPFAM" id="SSF53738">
    <property type="entry name" value="Phosphoglucomutase, first 3 domains"/>
    <property type="match status" value="3"/>
</dbReference>
<evidence type="ECO:0000256" key="1">
    <source>
        <dbReference type="ARBA" id="ARBA00001946"/>
    </source>
</evidence>
<dbReference type="GO" id="GO:0016868">
    <property type="term" value="F:intramolecular phosphotransferase activity"/>
    <property type="evidence" value="ECO:0007669"/>
    <property type="project" value="InterPro"/>
</dbReference>
<dbReference type="GO" id="GO:0005975">
    <property type="term" value="P:carbohydrate metabolic process"/>
    <property type="evidence" value="ECO:0007669"/>
    <property type="project" value="InterPro"/>
</dbReference>
<dbReference type="SUPFAM" id="SSF55957">
    <property type="entry name" value="Phosphoglucomutase, C-terminal domain"/>
    <property type="match status" value="1"/>
</dbReference>
<proteinExistence type="inferred from homology"/>
<accession>A0A235BX01</accession>
<dbReference type="InterPro" id="IPR016055">
    <property type="entry name" value="A-D-PHexomutase_a/b/a-I/II/III"/>
</dbReference>
<evidence type="ECO:0000256" key="6">
    <source>
        <dbReference type="ARBA" id="ARBA00023235"/>
    </source>
</evidence>
<dbReference type="Pfam" id="PF02879">
    <property type="entry name" value="PGM_PMM_II"/>
    <property type="match status" value="1"/>
</dbReference>
<dbReference type="Pfam" id="PF02880">
    <property type="entry name" value="PGM_PMM_III"/>
    <property type="match status" value="1"/>
</dbReference>
<dbReference type="Pfam" id="PF02878">
    <property type="entry name" value="PGM_PMM_I"/>
    <property type="match status" value="1"/>
</dbReference>
<dbReference type="InterPro" id="IPR016066">
    <property type="entry name" value="A-D-PHexomutase_CS"/>
</dbReference>
<reference evidence="12 13" key="1">
    <citation type="submission" date="2017-07" db="EMBL/GenBank/DDBJ databases">
        <title>Recovery of genomes from metagenomes via a dereplication, aggregation, and scoring strategy.</title>
        <authorList>
            <person name="Sieber C.M."/>
            <person name="Probst A.J."/>
            <person name="Sharrar A."/>
            <person name="Thomas B.C."/>
            <person name="Hess M."/>
            <person name="Tringe S.G."/>
            <person name="Banfield J.F."/>
        </authorList>
    </citation>
    <scope>NUCLEOTIDE SEQUENCE [LARGE SCALE GENOMIC DNA]</scope>
    <source>
        <strain evidence="12">JGI_Cruoil_03_51_56</strain>
    </source>
</reference>
<keyword evidence="5 7" id="KW-0460">Magnesium</keyword>
<name>A0A235BX01_UNCW3</name>
<comment type="similarity">
    <text evidence="2 7">Belongs to the phosphohexose mutase family.</text>
</comment>
<sequence>MNPLIFREYDIRGIADTELPDDEVFRLGQAYGTYAQKHGAQKCVIGRDVRLSGPRIQKAITRGIQATGLDIIDIGVVPTPVFYFSFFHLGANAGIMVTASHNPPEYNGFKVGLNKTTIYGQEIQNLRRLMEQSKFKQGQGKLEPADIIPAYIEMCRSKVKIPKELKVVLDPGNGTAGILLKRLFDATPIEPVYINLKPDGHFPAHIPDPTVPEYMKQVIETVKETNADCGIGYDGDADRIGAIDETGATVYGDRLLGIYAKEVIAKNPGAKIVFEVKCSQGLVEYIKSLGGTPLMWKTGHSLIKAKMKEESALLAGEMSGHMFFADDYFGYDDAMFASLRLLRIIAQSGRKLSELAGEIPKYYATPEIRVHCPDELKFRIVSELRDYFAKRYELIDIDGARVLFPDGWGLVRASNTGPVLVLRFEAKTRKRLPEIQKLFFDRLRQYPELKLPDALGC</sequence>
<dbReference type="InterPro" id="IPR005841">
    <property type="entry name" value="Alpha-D-phosphohexomutase_SF"/>
</dbReference>
<evidence type="ECO:0000259" key="11">
    <source>
        <dbReference type="Pfam" id="PF02880"/>
    </source>
</evidence>
<dbReference type="EMBL" id="NOZP01000073">
    <property type="protein sequence ID" value="OYD16065.1"/>
    <property type="molecule type" value="Genomic_DNA"/>
</dbReference>
<keyword evidence="3" id="KW-0597">Phosphoprotein</keyword>
<evidence type="ECO:0000259" key="8">
    <source>
        <dbReference type="Pfam" id="PF00408"/>
    </source>
</evidence>
<evidence type="ECO:0000259" key="10">
    <source>
        <dbReference type="Pfam" id="PF02879"/>
    </source>
</evidence>
<evidence type="ECO:0000313" key="13">
    <source>
        <dbReference type="Proteomes" id="UP000215559"/>
    </source>
</evidence>
<dbReference type="Pfam" id="PF00408">
    <property type="entry name" value="PGM_PMM_IV"/>
    <property type="match status" value="1"/>
</dbReference>
<dbReference type="GO" id="GO:0000287">
    <property type="term" value="F:magnesium ion binding"/>
    <property type="evidence" value="ECO:0007669"/>
    <property type="project" value="InterPro"/>
</dbReference>
<evidence type="ECO:0000256" key="5">
    <source>
        <dbReference type="ARBA" id="ARBA00022842"/>
    </source>
</evidence>